<dbReference type="Proteomes" id="UP001176059">
    <property type="component" value="Unassembled WGS sequence"/>
</dbReference>
<reference evidence="3" key="1">
    <citation type="submission" date="2022-08" db="EMBL/GenBank/DDBJ databases">
        <authorList>
            <consortium name="DOE Joint Genome Institute"/>
            <person name="Min B."/>
            <person name="Sierra-Patev S."/>
            <person name="Naranjo-Ortiz M."/>
            <person name="Looney B."/>
            <person name="Konkel Z."/>
            <person name="Slot J.C."/>
            <person name="Sakamoto Y."/>
            <person name="Steenwyk J.L."/>
            <person name="Rokas A."/>
            <person name="Carro J."/>
            <person name="Camarero S."/>
            <person name="Ferreira P."/>
            <person name="Molpeceres G."/>
            <person name="Ruiz-duenas F.J."/>
            <person name="Serrano A."/>
            <person name="Henrissat B."/>
            <person name="Drula E."/>
            <person name="Hughes K.W."/>
            <person name="Mata J.L."/>
            <person name="Ishikawa N.K."/>
            <person name="Vargas-Isla R."/>
            <person name="Ushijima S."/>
            <person name="Smith C.A."/>
            <person name="Ahrendt S."/>
            <person name="Andreopoulos W."/>
            <person name="He G."/>
            <person name="LaButti K."/>
            <person name="Lipzen A."/>
            <person name="Ng V."/>
            <person name="Riley R."/>
            <person name="Sandor L."/>
            <person name="Barry K."/>
            <person name="Martinez A.T."/>
            <person name="Xiao Y."/>
            <person name="Gibbons J.G."/>
            <person name="Terashima K."/>
            <person name="Hibbett D.S."/>
            <person name="Grigoriev I.V."/>
        </authorList>
    </citation>
    <scope>NUCLEOTIDE SEQUENCE</scope>
    <source>
        <strain evidence="3">ET3784</strain>
    </source>
</reference>
<feature type="region of interest" description="Disordered" evidence="1">
    <location>
        <begin position="419"/>
        <end position="453"/>
    </location>
</feature>
<feature type="compositionally biased region" description="Polar residues" evidence="1">
    <location>
        <begin position="169"/>
        <end position="179"/>
    </location>
</feature>
<dbReference type="InterPro" id="IPR000270">
    <property type="entry name" value="PB1_dom"/>
</dbReference>
<evidence type="ECO:0000313" key="4">
    <source>
        <dbReference type="Proteomes" id="UP001176059"/>
    </source>
</evidence>
<evidence type="ECO:0000256" key="1">
    <source>
        <dbReference type="SAM" id="MobiDB-lite"/>
    </source>
</evidence>
<feature type="compositionally biased region" description="Low complexity" evidence="1">
    <location>
        <begin position="651"/>
        <end position="672"/>
    </location>
</feature>
<accession>A0AA38JEC8</accession>
<dbReference type="InterPro" id="IPR053793">
    <property type="entry name" value="PB1-like"/>
</dbReference>
<reference evidence="3" key="2">
    <citation type="journal article" date="2023" name="Proc. Natl. Acad. Sci. U.S.A.">
        <title>A global phylogenomic analysis of the shiitake genus Lentinula.</title>
        <authorList>
            <person name="Sierra-Patev S."/>
            <person name="Min B."/>
            <person name="Naranjo-Ortiz M."/>
            <person name="Looney B."/>
            <person name="Konkel Z."/>
            <person name="Slot J.C."/>
            <person name="Sakamoto Y."/>
            <person name="Steenwyk J.L."/>
            <person name="Rokas A."/>
            <person name="Carro J."/>
            <person name="Camarero S."/>
            <person name="Ferreira P."/>
            <person name="Molpeceres G."/>
            <person name="Ruiz-Duenas F.J."/>
            <person name="Serrano A."/>
            <person name="Henrissat B."/>
            <person name="Drula E."/>
            <person name="Hughes K.W."/>
            <person name="Mata J.L."/>
            <person name="Ishikawa N.K."/>
            <person name="Vargas-Isla R."/>
            <person name="Ushijima S."/>
            <person name="Smith C.A."/>
            <person name="Donoghue J."/>
            <person name="Ahrendt S."/>
            <person name="Andreopoulos W."/>
            <person name="He G."/>
            <person name="LaButti K."/>
            <person name="Lipzen A."/>
            <person name="Ng V."/>
            <person name="Riley R."/>
            <person name="Sandor L."/>
            <person name="Barry K."/>
            <person name="Martinez A.T."/>
            <person name="Xiao Y."/>
            <person name="Gibbons J.G."/>
            <person name="Terashima K."/>
            <person name="Grigoriev I.V."/>
            <person name="Hibbett D."/>
        </authorList>
    </citation>
    <scope>NUCLEOTIDE SEQUENCE</scope>
    <source>
        <strain evidence="3">ET3784</strain>
    </source>
</reference>
<dbReference type="Gene3D" id="3.10.20.90">
    <property type="entry name" value="Phosphatidylinositol 3-kinase Catalytic Subunit, Chain A, domain 1"/>
    <property type="match status" value="1"/>
</dbReference>
<organism evidence="3 4">
    <name type="scientific">Lentinula guzmanii</name>
    <dbReference type="NCBI Taxonomy" id="2804957"/>
    <lineage>
        <taxon>Eukaryota</taxon>
        <taxon>Fungi</taxon>
        <taxon>Dikarya</taxon>
        <taxon>Basidiomycota</taxon>
        <taxon>Agaricomycotina</taxon>
        <taxon>Agaricomycetes</taxon>
        <taxon>Agaricomycetidae</taxon>
        <taxon>Agaricales</taxon>
        <taxon>Marasmiineae</taxon>
        <taxon>Omphalotaceae</taxon>
        <taxon>Lentinula</taxon>
    </lineage>
</organism>
<dbReference type="PROSITE" id="PS51745">
    <property type="entry name" value="PB1"/>
    <property type="match status" value="1"/>
</dbReference>
<gene>
    <name evidence="3" type="ORF">DFJ43DRAFT_1089211</name>
</gene>
<proteinExistence type="predicted"/>
<feature type="compositionally biased region" description="Pro residues" evidence="1">
    <location>
        <begin position="483"/>
        <end position="533"/>
    </location>
</feature>
<dbReference type="Pfam" id="PF00564">
    <property type="entry name" value="PB1"/>
    <property type="match status" value="1"/>
</dbReference>
<dbReference type="SMART" id="SM00666">
    <property type="entry name" value="PB1"/>
    <property type="match status" value="1"/>
</dbReference>
<evidence type="ECO:0000259" key="2">
    <source>
        <dbReference type="PROSITE" id="PS51745"/>
    </source>
</evidence>
<feature type="compositionally biased region" description="Pro residues" evidence="1">
    <location>
        <begin position="429"/>
        <end position="441"/>
    </location>
</feature>
<comment type="caution">
    <text evidence="3">The sequence shown here is derived from an EMBL/GenBank/DDBJ whole genome shotgun (WGS) entry which is preliminary data.</text>
</comment>
<feature type="compositionally biased region" description="Basic and acidic residues" evidence="1">
    <location>
        <begin position="605"/>
        <end position="628"/>
    </location>
</feature>
<feature type="compositionally biased region" description="Basic and acidic residues" evidence="1">
    <location>
        <begin position="185"/>
        <end position="195"/>
    </location>
</feature>
<dbReference type="SUPFAM" id="SSF54277">
    <property type="entry name" value="CAD &amp; PB1 domains"/>
    <property type="match status" value="1"/>
</dbReference>
<dbReference type="EMBL" id="JANVFO010000046">
    <property type="protein sequence ID" value="KAJ3725585.1"/>
    <property type="molecule type" value="Genomic_DNA"/>
</dbReference>
<feature type="region of interest" description="Disordered" evidence="1">
    <location>
        <begin position="699"/>
        <end position="743"/>
    </location>
</feature>
<sequence>MTTHFKLKLTGGPTRRLSFTDEPTWSLLAERIAGLFDIPADSVAVAYIDSEDDEVTLSTQEELQDFYQTSYKPGDVVKFAVEDLRIPRRRGRLSPTTPPGPNLRNTFGGSMSEGLPFNIDEDWQHLPPEHGGFFLGGNAGREDSSLHAFVEELESGASTISGAQHDETTSISDSDSHVSTVIPPRVDKGKGKARDFDASSTASLLEEKTFEKPDIHVYDVKNVKANEPTQTQSRLSRRSSRRSSVAPVTTPKAHVQEVPPSVHPTQSTIPSAPPTIVASIAHSRPISVARTNESIPPTSIPVLPSEIESAEAADPPLPLLDSASLEHANTSLSIDVANLLSNLATIVSTHPELSEGFRNILRNAAAGTYWTAQRDAMSQAANIARSVTEELSRADQEAGRRVSDALGLLFRTISQTVGTIPTAATGGPSSPPQSPPPPSPPADNIRWGSGLWERGGPWGGRHWHGRGFGHIPSRESFFGGPSFGPPPFGPPPFSPPPFGPRPFGPPGGHSMPPPPPPPRDMAGGPPPPPPPHARPPHVRTPSPPAMHGRHGGRPPRFDHGRSYSGGFGQWGTHDAPGAPFMDGDRRERQTSTELRNQVEAAKLLYKAEKERYRRNREDRRKERDRRMLEMLGNMSLQRDQTVMDDRSALQPPDNVPASPANPAPAAGLPTPLGRGGPGRTAHIISNARGSFPQFEMVSVPSPLGPSTGPRRSHTLPGHALGRGPHGHPHGRRHTSEPEDPVSRAVNRINRKLADMGFSETAHPDLAAKVRAAVPQDGVLSRDFEDEIVTNLLEELVIRTKTPAGPGASSSRR</sequence>
<evidence type="ECO:0000313" key="3">
    <source>
        <dbReference type="EMBL" id="KAJ3725585.1"/>
    </source>
</evidence>
<feature type="region of interest" description="Disordered" evidence="1">
    <location>
        <begin position="473"/>
        <end position="684"/>
    </location>
</feature>
<protein>
    <recommendedName>
        <fullName evidence="2">PB1 domain-containing protein</fullName>
    </recommendedName>
</protein>
<dbReference type="AlphaFoldDB" id="A0AA38JEC8"/>
<feature type="region of interest" description="Disordered" evidence="1">
    <location>
        <begin position="221"/>
        <end position="273"/>
    </location>
</feature>
<feature type="domain" description="PB1" evidence="2">
    <location>
        <begin position="2"/>
        <end position="91"/>
    </location>
</feature>
<name>A0AA38JEC8_9AGAR</name>
<keyword evidence="4" id="KW-1185">Reference proteome</keyword>
<feature type="region of interest" description="Disordered" evidence="1">
    <location>
        <begin position="158"/>
        <end position="195"/>
    </location>
</feature>